<dbReference type="InterPro" id="IPR006047">
    <property type="entry name" value="GH13_cat_dom"/>
</dbReference>
<feature type="domain" description="Glycosyl hydrolase family 13 catalytic" evidence="7">
    <location>
        <begin position="14"/>
        <end position="421"/>
    </location>
</feature>
<keyword evidence="6" id="KW-0326">Glycosidase</keyword>
<name>A0ABR1V2J8_9PEZI</name>
<dbReference type="Pfam" id="PF00128">
    <property type="entry name" value="Alpha-amylase"/>
    <property type="match status" value="1"/>
</dbReference>
<evidence type="ECO:0000313" key="8">
    <source>
        <dbReference type="EMBL" id="KAK8065397.1"/>
    </source>
</evidence>
<dbReference type="Gene3D" id="2.40.30.140">
    <property type="match status" value="1"/>
</dbReference>
<evidence type="ECO:0000313" key="9">
    <source>
        <dbReference type="Proteomes" id="UP001433268"/>
    </source>
</evidence>
<comment type="cofactor">
    <cofactor evidence="1">
        <name>Ca(2+)</name>
        <dbReference type="ChEBI" id="CHEBI:29108"/>
    </cofactor>
</comment>
<sequence>MSQKEEVVEENYCLLQGFEWNVPADQKHYLRLAGALPGLKEIGIDNVWLPPACKGQGGGQANGYDIYDLYDLGEFDQKGSRATKWGPKEDLVALSEKARDLGVGLYFDAVLNHKAGADEKEKCRVQEVDNEDRTKDVGEPFEIEAWLGFRFPGRGDKYSDQKYHWEHFSGTDYDAGSDRTGVFRILGDGKHWSRSVGREAGNADFLMFADLDYSHPEVIADVLHWGAWVVRQLGLRGFRLDACQHFSERFTNEFVAHLEKEFGGVVSSKKNHNKGDGSSSSLFLVGEFWSDNTDEMLEYLDNMRHPYSLFDAPLVCRFSELSRQERADLRTVFDGTLVQARPEAAVTVVMNHDTQPGQTVETPVEAFFKPLAYALILLRAEGYPSVFYGDLYGMKPGQGKDGAEGQPPACDGRLPDLVLARKLYAHGDQEDYWTEPNCVGFVRRGTAAHHAGLACVMSNAEPGEIRMAVGDMHRGEVWTDVLRWQGDEVRIDDDGFGLFPCAGTSVSVWVNREAEGRERFGKL</sequence>
<accession>A0ABR1V2J8</accession>
<dbReference type="InterPro" id="IPR013776">
    <property type="entry name" value="A-amylase_thermo"/>
</dbReference>
<dbReference type="Gene3D" id="3.20.20.80">
    <property type="entry name" value="Glycosidases"/>
    <property type="match status" value="1"/>
</dbReference>
<reference evidence="8 9" key="1">
    <citation type="submission" date="2023-01" db="EMBL/GenBank/DDBJ databases">
        <title>Analysis of 21 Apiospora genomes using comparative genomics revels a genus with tremendous synthesis potential of carbohydrate active enzymes and secondary metabolites.</title>
        <authorList>
            <person name="Sorensen T."/>
        </authorList>
    </citation>
    <scope>NUCLEOTIDE SEQUENCE [LARGE SCALE GENOMIC DNA]</scope>
    <source>
        <strain evidence="8 9">CBS 114990</strain>
    </source>
</reference>
<comment type="similarity">
    <text evidence="2">Belongs to the glycosyl hydrolase 13 family.</text>
</comment>
<dbReference type="Gene3D" id="2.60.40.1180">
    <property type="entry name" value="Golgi alpha-mannosidase II"/>
    <property type="match status" value="1"/>
</dbReference>
<dbReference type="SMART" id="SM00642">
    <property type="entry name" value="Aamy"/>
    <property type="match status" value="1"/>
</dbReference>
<evidence type="ECO:0000256" key="5">
    <source>
        <dbReference type="ARBA" id="ARBA00023277"/>
    </source>
</evidence>
<dbReference type="EMBL" id="JAQQWN010000009">
    <property type="protein sequence ID" value="KAK8065397.1"/>
    <property type="molecule type" value="Genomic_DNA"/>
</dbReference>
<dbReference type="NCBIfam" id="NF006969">
    <property type="entry name" value="PRK09441.1-2"/>
    <property type="match status" value="1"/>
</dbReference>
<dbReference type="SUPFAM" id="SSF51011">
    <property type="entry name" value="Glycosyl hydrolase domain"/>
    <property type="match status" value="1"/>
</dbReference>
<dbReference type="PANTHER" id="PTHR43447">
    <property type="entry name" value="ALPHA-AMYLASE"/>
    <property type="match status" value="1"/>
</dbReference>
<evidence type="ECO:0000256" key="6">
    <source>
        <dbReference type="ARBA" id="ARBA00023295"/>
    </source>
</evidence>
<dbReference type="GeneID" id="92049518"/>
<protein>
    <submittedName>
        <fullName evidence="8">Glycoside hydrolase family 13 protein</fullName>
    </submittedName>
</protein>
<dbReference type="InterPro" id="IPR013780">
    <property type="entry name" value="Glyco_hydro_b"/>
</dbReference>
<dbReference type="CDD" id="cd11318">
    <property type="entry name" value="AmyAc_bac_fung_AmyA"/>
    <property type="match status" value="1"/>
</dbReference>
<dbReference type="RefSeq" id="XP_066662150.1">
    <property type="nucleotide sequence ID" value="XM_066816458.1"/>
</dbReference>
<dbReference type="NCBIfam" id="NF006968">
    <property type="entry name" value="PRK09441.1-1"/>
    <property type="match status" value="1"/>
</dbReference>
<evidence type="ECO:0000256" key="2">
    <source>
        <dbReference type="ARBA" id="ARBA00008061"/>
    </source>
</evidence>
<dbReference type="Proteomes" id="UP001433268">
    <property type="component" value="Unassembled WGS sequence"/>
</dbReference>
<keyword evidence="5" id="KW-0119">Carbohydrate metabolism</keyword>
<evidence type="ECO:0000259" key="7">
    <source>
        <dbReference type="SMART" id="SM00642"/>
    </source>
</evidence>
<evidence type="ECO:0000256" key="1">
    <source>
        <dbReference type="ARBA" id="ARBA00001913"/>
    </source>
</evidence>
<comment type="caution">
    <text evidence="8">The sequence shown here is derived from an EMBL/GenBank/DDBJ whole genome shotgun (WGS) entry which is preliminary data.</text>
</comment>
<proteinExistence type="inferred from homology"/>
<dbReference type="PIRSF" id="PIRSF001021">
    <property type="entry name" value="Alph-amls_thrmst"/>
    <property type="match status" value="1"/>
</dbReference>
<keyword evidence="3" id="KW-0479">Metal-binding</keyword>
<keyword evidence="9" id="KW-1185">Reference proteome</keyword>
<evidence type="ECO:0000256" key="4">
    <source>
        <dbReference type="ARBA" id="ARBA00022801"/>
    </source>
</evidence>
<dbReference type="InterPro" id="IPR017853">
    <property type="entry name" value="GH"/>
</dbReference>
<dbReference type="GO" id="GO:0016787">
    <property type="term" value="F:hydrolase activity"/>
    <property type="evidence" value="ECO:0007669"/>
    <property type="project" value="UniProtKB-KW"/>
</dbReference>
<keyword evidence="4 8" id="KW-0378">Hydrolase</keyword>
<dbReference type="SUPFAM" id="SSF51445">
    <property type="entry name" value="(Trans)glycosidases"/>
    <property type="match status" value="1"/>
</dbReference>
<evidence type="ECO:0000256" key="3">
    <source>
        <dbReference type="ARBA" id="ARBA00022723"/>
    </source>
</evidence>
<gene>
    <name evidence="8" type="ORF">PG997_012144</name>
</gene>
<organism evidence="8 9">
    <name type="scientific">Apiospora hydei</name>
    <dbReference type="NCBI Taxonomy" id="1337664"/>
    <lineage>
        <taxon>Eukaryota</taxon>
        <taxon>Fungi</taxon>
        <taxon>Dikarya</taxon>
        <taxon>Ascomycota</taxon>
        <taxon>Pezizomycotina</taxon>
        <taxon>Sordariomycetes</taxon>
        <taxon>Xylariomycetidae</taxon>
        <taxon>Amphisphaeriales</taxon>
        <taxon>Apiosporaceae</taxon>
        <taxon>Apiospora</taxon>
    </lineage>
</organism>